<evidence type="ECO:0000313" key="1">
    <source>
        <dbReference type="EMBL" id="KAJ9144622.1"/>
    </source>
</evidence>
<organism evidence="1 2">
    <name type="scientific">Pleurostoma richardsiae</name>
    <dbReference type="NCBI Taxonomy" id="41990"/>
    <lineage>
        <taxon>Eukaryota</taxon>
        <taxon>Fungi</taxon>
        <taxon>Dikarya</taxon>
        <taxon>Ascomycota</taxon>
        <taxon>Pezizomycotina</taxon>
        <taxon>Sordariomycetes</taxon>
        <taxon>Sordariomycetidae</taxon>
        <taxon>Calosphaeriales</taxon>
        <taxon>Pleurostomataceae</taxon>
        <taxon>Pleurostoma</taxon>
    </lineage>
</organism>
<comment type="caution">
    <text evidence="1">The sequence shown here is derived from an EMBL/GenBank/DDBJ whole genome shotgun (WGS) entry which is preliminary data.</text>
</comment>
<dbReference type="InterPro" id="IPR032675">
    <property type="entry name" value="LRR_dom_sf"/>
</dbReference>
<accession>A0AA38RCI5</accession>
<protein>
    <submittedName>
        <fullName evidence="1">Uncharacterized protein</fullName>
    </submittedName>
</protein>
<keyword evidence="2" id="KW-1185">Reference proteome</keyword>
<evidence type="ECO:0000313" key="2">
    <source>
        <dbReference type="Proteomes" id="UP001174694"/>
    </source>
</evidence>
<dbReference type="Gene3D" id="3.80.10.10">
    <property type="entry name" value="Ribonuclease Inhibitor"/>
    <property type="match status" value="1"/>
</dbReference>
<dbReference type="Proteomes" id="UP001174694">
    <property type="component" value="Unassembled WGS sequence"/>
</dbReference>
<reference evidence="1" key="1">
    <citation type="submission" date="2022-07" db="EMBL/GenBank/DDBJ databases">
        <title>Fungi with potential for degradation of polypropylene.</title>
        <authorList>
            <person name="Gostincar C."/>
        </authorList>
    </citation>
    <scope>NUCLEOTIDE SEQUENCE</scope>
    <source>
        <strain evidence="1">EXF-13308</strain>
    </source>
</reference>
<dbReference type="EMBL" id="JANBVO010000016">
    <property type="protein sequence ID" value="KAJ9144622.1"/>
    <property type="molecule type" value="Genomic_DNA"/>
</dbReference>
<proteinExistence type="predicted"/>
<gene>
    <name evidence="1" type="ORF">NKR23_g5992</name>
</gene>
<dbReference type="SUPFAM" id="SSF52047">
    <property type="entry name" value="RNI-like"/>
    <property type="match status" value="1"/>
</dbReference>
<sequence length="400" mass="45100">MRVVRSGLDNIVPPLANDIVKWPLTTLNLDIEDCNGALKAILQASASTLKTLKLHGKWDMPIADIPKFISLRYLDVERTRELQPGVIEHILRNSRLQTLIFNADQREPLTRLADVGPLSSLTTLILTGNWHHNSEYRGPFPYLQTLTRILEQNHQLVTLAIHITTLSPATDVTAIISVIAHFPCLEKLSLPLEYRDDDYPSFQPLSTLPKLKILSLVMRYTKDSRVDKTDTIMVPLRTLSSLVSLEVLHMTDDWLSFSMGTRAYDTLKKILLPLRKLRVVSFQGALSWIPEGFLPGPVPIIGTINREGQVRFPLGGAQQSWGRNIKKRASVVCAMAWANSFPELESISFRSQLPSIIHSFNIKRESGGKHIMRAVPLGAKNAERSTQRRLNEIVSRHFSE</sequence>
<name>A0AA38RCI5_9PEZI</name>
<dbReference type="AlphaFoldDB" id="A0AA38RCI5"/>